<comment type="similarity">
    <text evidence="1 2">Belongs to the anti-sigma-factor antagonist family.</text>
</comment>
<dbReference type="PANTHER" id="PTHR33495:SF2">
    <property type="entry name" value="ANTI-SIGMA FACTOR ANTAGONIST TM_1081-RELATED"/>
    <property type="match status" value="1"/>
</dbReference>
<name>A0A0T6LY33_WENVI</name>
<feature type="domain" description="STAS" evidence="3">
    <location>
        <begin position="8"/>
        <end position="117"/>
    </location>
</feature>
<dbReference type="OrthoDB" id="4833278at2"/>
<proteinExistence type="inferred from homology"/>
<keyword evidence="5" id="KW-1185">Reference proteome</keyword>
<dbReference type="GO" id="GO:0043856">
    <property type="term" value="F:anti-sigma factor antagonist activity"/>
    <property type="evidence" value="ECO:0007669"/>
    <property type="project" value="InterPro"/>
</dbReference>
<evidence type="ECO:0000259" key="3">
    <source>
        <dbReference type="PROSITE" id="PS50801"/>
    </source>
</evidence>
<reference evidence="4 5" key="1">
    <citation type="submission" date="2015-10" db="EMBL/GenBank/DDBJ databases">
        <title>Draft genome sequence of pyrrolomycin-producing Streptomyces vitaminophilus.</title>
        <authorList>
            <person name="Graham D.E."/>
            <person name="Mahan K.M."/>
            <person name="Klingeman D.M."/>
            <person name="Hettich R.L."/>
            <person name="Parry R.J."/>
        </authorList>
    </citation>
    <scope>NUCLEOTIDE SEQUENCE [LARGE SCALE GENOMIC DNA]</scope>
    <source>
        <strain evidence="4 5">ATCC 31673</strain>
    </source>
</reference>
<organism evidence="4 5">
    <name type="scientific">Wenjunlia vitaminophila</name>
    <name type="common">Streptomyces vitaminophilus</name>
    <dbReference type="NCBI Taxonomy" id="76728"/>
    <lineage>
        <taxon>Bacteria</taxon>
        <taxon>Bacillati</taxon>
        <taxon>Actinomycetota</taxon>
        <taxon>Actinomycetes</taxon>
        <taxon>Kitasatosporales</taxon>
        <taxon>Streptomycetaceae</taxon>
        <taxon>Wenjunlia</taxon>
    </lineage>
</organism>
<dbReference type="PANTHER" id="PTHR33495">
    <property type="entry name" value="ANTI-SIGMA FACTOR ANTAGONIST TM_1081-RELATED-RELATED"/>
    <property type="match status" value="1"/>
</dbReference>
<protein>
    <recommendedName>
        <fullName evidence="2">Anti-sigma factor antagonist</fullName>
    </recommendedName>
</protein>
<dbReference type="InterPro" id="IPR003658">
    <property type="entry name" value="Anti-sigma_ant"/>
</dbReference>
<comment type="caution">
    <text evidence="4">The sequence shown here is derived from an EMBL/GenBank/DDBJ whole genome shotgun (WGS) entry which is preliminary data.</text>
</comment>
<accession>A0A0T6LY33</accession>
<evidence type="ECO:0000256" key="1">
    <source>
        <dbReference type="ARBA" id="ARBA00009013"/>
    </source>
</evidence>
<dbReference type="NCBIfam" id="TIGR00377">
    <property type="entry name" value="ant_ant_sig"/>
    <property type="match status" value="1"/>
</dbReference>
<sequence length="133" mass="14731">MYHDELTFSVRERRVGDTIVVELRGELDLFATPRLSARLDALTVQPRPALVLDLRQLAFMDCGALTALCRVRARTAARGGRLYVVTNRRHILRLLQVTRLLRAFDVFSDLPSALARAASASDTPTQADQGAIA</sequence>
<dbReference type="eggNOG" id="COG1366">
    <property type="taxonomic scope" value="Bacteria"/>
</dbReference>
<dbReference type="SUPFAM" id="SSF52091">
    <property type="entry name" value="SpoIIaa-like"/>
    <property type="match status" value="1"/>
</dbReference>
<dbReference type="PROSITE" id="PS50801">
    <property type="entry name" value="STAS"/>
    <property type="match status" value="1"/>
</dbReference>
<gene>
    <name evidence="4" type="ORF">AQ490_02100</name>
</gene>
<dbReference type="EMBL" id="LLZU01000002">
    <property type="protein sequence ID" value="KRV51022.1"/>
    <property type="molecule type" value="Genomic_DNA"/>
</dbReference>
<dbReference type="STRING" id="76728.AQ490_02100"/>
<evidence type="ECO:0000313" key="4">
    <source>
        <dbReference type="EMBL" id="KRV51022.1"/>
    </source>
</evidence>
<dbReference type="CDD" id="cd07043">
    <property type="entry name" value="STAS_anti-anti-sigma_factors"/>
    <property type="match status" value="1"/>
</dbReference>
<dbReference type="AlphaFoldDB" id="A0A0T6LY33"/>
<dbReference type="Proteomes" id="UP000050867">
    <property type="component" value="Unassembled WGS sequence"/>
</dbReference>
<dbReference type="InterPro" id="IPR036513">
    <property type="entry name" value="STAS_dom_sf"/>
</dbReference>
<dbReference type="Gene3D" id="3.30.750.24">
    <property type="entry name" value="STAS domain"/>
    <property type="match status" value="1"/>
</dbReference>
<evidence type="ECO:0000313" key="5">
    <source>
        <dbReference type="Proteomes" id="UP000050867"/>
    </source>
</evidence>
<dbReference type="Pfam" id="PF01740">
    <property type="entry name" value="STAS"/>
    <property type="match status" value="1"/>
</dbReference>
<dbReference type="InterPro" id="IPR002645">
    <property type="entry name" value="STAS_dom"/>
</dbReference>
<dbReference type="RefSeq" id="WP_018384731.1">
    <property type="nucleotide sequence ID" value="NZ_LLZU01000002.1"/>
</dbReference>
<evidence type="ECO:0000256" key="2">
    <source>
        <dbReference type="RuleBase" id="RU003749"/>
    </source>
</evidence>